<organism evidence="3 4">
    <name type="scientific">Trichobilharzia regenti</name>
    <name type="common">Nasal bird schistosome</name>
    <dbReference type="NCBI Taxonomy" id="157069"/>
    <lineage>
        <taxon>Eukaryota</taxon>
        <taxon>Metazoa</taxon>
        <taxon>Spiralia</taxon>
        <taxon>Lophotrochozoa</taxon>
        <taxon>Platyhelminthes</taxon>
        <taxon>Trematoda</taxon>
        <taxon>Digenea</taxon>
        <taxon>Strigeidida</taxon>
        <taxon>Schistosomatoidea</taxon>
        <taxon>Schistosomatidae</taxon>
        <taxon>Trichobilharzia</taxon>
    </lineage>
</organism>
<keyword evidence="3" id="KW-1185">Reference proteome</keyword>
<dbReference type="AlphaFoldDB" id="A0AA85J2K7"/>
<reference evidence="3" key="1">
    <citation type="submission" date="2022-06" db="EMBL/GenBank/DDBJ databases">
        <authorList>
            <person name="Berger JAMES D."/>
            <person name="Berger JAMES D."/>
        </authorList>
    </citation>
    <scope>NUCLEOTIDE SEQUENCE [LARGE SCALE GENOMIC DNA]</scope>
</reference>
<dbReference type="PROSITE" id="PS00028">
    <property type="entry name" value="ZINC_FINGER_C2H2_1"/>
    <property type="match status" value="1"/>
</dbReference>
<name>A0AA85J2K7_TRIRE</name>
<feature type="compositionally biased region" description="Polar residues" evidence="1">
    <location>
        <begin position="340"/>
        <end position="352"/>
    </location>
</feature>
<dbReference type="WBParaSite" id="TREG1_137510.1">
    <property type="protein sequence ID" value="TREG1_137510.1"/>
    <property type="gene ID" value="TREG1_137510"/>
</dbReference>
<protein>
    <recommendedName>
        <fullName evidence="2">C2H2-type domain-containing protein</fullName>
    </recommendedName>
</protein>
<dbReference type="Proteomes" id="UP000050795">
    <property type="component" value="Unassembled WGS sequence"/>
</dbReference>
<evidence type="ECO:0000313" key="3">
    <source>
        <dbReference type="Proteomes" id="UP000050795"/>
    </source>
</evidence>
<evidence type="ECO:0000259" key="2">
    <source>
        <dbReference type="PROSITE" id="PS00028"/>
    </source>
</evidence>
<feature type="domain" description="C2H2-type" evidence="2">
    <location>
        <begin position="389"/>
        <end position="412"/>
    </location>
</feature>
<accession>A0AA85J2K7</accession>
<evidence type="ECO:0000256" key="1">
    <source>
        <dbReference type="SAM" id="MobiDB-lite"/>
    </source>
</evidence>
<sequence length="453" mass="49910">MNNKRLCVNRKSQSNLSLLRSSPGGILFSSVAGGPLHVHSPDRNSENFAAKSTDDPNIELPTISVREVDEILSSLTTPNSSPVKTASGTSGIINAHPNYCDTRDGLCHNVAQHNNKQSLEKNLFDGVECSPNPVETNSVKNANITERNLNGISQICIKSNGAGRISTSSTCRNAAENLSSSKYTLGNSFLRSTSFMCPERKRHTDTDLRTNQANRKNNTKTVSLQSMMDILPLFPSCRSVAELGALALGPESEKTTDHSFHKQKSVSLHPKACSGTNLCKPPFKMQISSSSRDRSPIGSLDLATHSRYQNASASSVQEATKYRQAYLSVRKANQAKVLSKSTTTVPSSVLESKNQDTPKNHHVSYQTPNNDQLTVHLKYNSDDRFKHICPHPRCGRRYQAEIGLLRHLVKYHGEQIELPRRTSSAANQRLVRRPASEERTITSVGFDETDEIV</sequence>
<dbReference type="InterPro" id="IPR013087">
    <property type="entry name" value="Znf_C2H2_type"/>
</dbReference>
<feature type="region of interest" description="Disordered" evidence="1">
    <location>
        <begin position="340"/>
        <end position="367"/>
    </location>
</feature>
<evidence type="ECO:0000313" key="4">
    <source>
        <dbReference type="WBParaSite" id="TREG1_137510.1"/>
    </source>
</evidence>
<reference evidence="4" key="2">
    <citation type="submission" date="2023-11" db="UniProtKB">
        <authorList>
            <consortium name="WormBaseParasite"/>
        </authorList>
    </citation>
    <scope>IDENTIFICATION</scope>
</reference>
<proteinExistence type="predicted"/>